<dbReference type="Proteomes" id="UP000006671">
    <property type="component" value="Unassembled WGS sequence"/>
</dbReference>
<evidence type="ECO:0000313" key="2">
    <source>
        <dbReference type="Proteomes" id="UP000006671"/>
    </source>
</evidence>
<dbReference type="InParanoid" id="D2VYI7"/>
<dbReference type="RefSeq" id="XP_002670862.1">
    <property type="nucleotide sequence ID" value="XM_002670816.1"/>
</dbReference>
<dbReference type="AlphaFoldDB" id="D2VYI7"/>
<protein>
    <submittedName>
        <fullName evidence="1">Predicted protein</fullName>
    </submittedName>
</protein>
<reference evidence="1 2" key="1">
    <citation type="journal article" date="2010" name="Cell">
        <title>The genome of Naegleria gruberi illuminates early eukaryotic versatility.</title>
        <authorList>
            <person name="Fritz-Laylin L.K."/>
            <person name="Prochnik S.E."/>
            <person name="Ginger M.L."/>
            <person name="Dacks J.B."/>
            <person name="Carpenter M.L."/>
            <person name="Field M.C."/>
            <person name="Kuo A."/>
            <person name="Paredez A."/>
            <person name="Chapman J."/>
            <person name="Pham J."/>
            <person name="Shu S."/>
            <person name="Neupane R."/>
            <person name="Cipriano M."/>
            <person name="Mancuso J."/>
            <person name="Tu H."/>
            <person name="Salamov A."/>
            <person name="Lindquist E."/>
            <person name="Shapiro H."/>
            <person name="Lucas S."/>
            <person name="Grigoriev I.V."/>
            <person name="Cande W.Z."/>
            <person name="Fulton C."/>
            <person name="Rokhsar D.S."/>
            <person name="Dawson S.C."/>
        </authorList>
    </citation>
    <scope>NUCLEOTIDE SEQUENCE [LARGE SCALE GENOMIC DNA]</scope>
    <source>
        <strain evidence="1 2">NEG-M</strain>
    </source>
</reference>
<sequence>MYISSDDIYVCSLVLETHSIDLPLTRKVYSQLKDLGARFPNVIKRREYESITVNYLSHIAWKSFSKFEMNSSLKEALNNNDSQDCLFQLEPPLGASRYAEYFSFGDFHILLDPSELSKNGQLAFDFPVHVMLQKPDRSLKCKFSDFLSSLECRLKFEHTSLGHTASSFEVIKKWLPFNANSIVSQLLEKGLMDKENLELDPQMLVESYRVVTMRKEGESILSLIVNDIRDEVVEIGKKKYLIADLIIMCFGRGLLELDFLFRYLE</sequence>
<gene>
    <name evidence="1" type="ORF">NAEGRDRAFT_74135</name>
</gene>
<keyword evidence="2" id="KW-1185">Reference proteome</keyword>
<dbReference type="EMBL" id="GG738911">
    <property type="protein sequence ID" value="EFC38118.1"/>
    <property type="molecule type" value="Genomic_DNA"/>
</dbReference>
<dbReference type="GeneID" id="8857962"/>
<proteinExistence type="predicted"/>
<organism evidence="2">
    <name type="scientific">Naegleria gruberi</name>
    <name type="common">Amoeba</name>
    <dbReference type="NCBI Taxonomy" id="5762"/>
    <lineage>
        <taxon>Eukaryota</taxon>
        <taxon>Discoba</taxon>
        <taxon>Heterolobosea</taxon>
        <taxon>Tetramitia</taxon>
        <taxon>Eutetramitia</taxon>
        <taxon>Vahlkampfiidae</taxon>
        <taxon>Naegleria</taxon>
    </lineage>
</organism>
<name>D2VYI7_NAEGR</name>
<evidence type="ECO:0000313" key="1">
    <source>
        <dbReference type="EMBL" id="EFC38118.1"/>
    </source>
</evidence>
<accession>D2VYI7</accession>
<dbReference type="KEGG" id="ngr:NAEGRDRAFT_74135"/>
<dbReference type="VEuPathDB" id="AmoebaDB:NAEGRDRAFT_74135"/>